<name>A0A5J9VS59_9POAL</name>
<dbReference type="AlphaFoldDB" id="A0A5J9VS59"/>
<feature type="non-terminal residue" evidence="1">
    <location>
        <position position="1"/>
    </location>
</feature>
<dbReference type="Proteomes" id="UP000324897">
    <property type="component" value="Chromosome 4"/>
</dbReference>
<gene>
    <name evidence="1" type="ORF">EJB05_11769</name>
</gene>
<accession>A0A5J9VS59</accession>
<reference evidence="1 2" key="1">
    <citation type="journal article" date="2019" name="Sci. Rep.">
        <title>A high-quality genome of Eragrostis curvula grass provides insights into Poaceae evolution and supports new strategies to enhance forage quality.</title>
        <authorList>
            <person name="Carballo J."/>
            <person name="Santos B.A.C.M."/>
            <person name="Zappacosta D."/>
            <person name="Garbus I."/>
            <person name="Selva J.P."/>
            <person name="Gallo C.A."/>
            <person name="Diaz A."/>
            <person name="Albertini E."/>
            <person name="Caccamo M."/>
            <person name="Echenique V."/>
        </authorList>
    </citation>
    <scope>NUCLEOTIDE SEQUENCE [LARGE SCALE GENOMIC DNA]</scope>
    <source>
        <strain evidence="2">cv. Victoria</strain>
        <tissue evidence="1">Leaf</tissue>
    </source>
</reference>
<proteinExistence type="predicted"/>
<dbReference type="Gramene" id="TVU38401">
    <property type="protein sequence ID" value="TVU38401"/>
    <property type="gene ID" value="EJB05_11769"/>
</dbReference>
<sequence>MSSCSIDLAAGPEVVVQELEVLLMPGKLFIAWAGSWWRQVGSGHTNMKLIFLLGLRSFPDSTLCSRRCLCRLWTGAGLLSSDEQAPDRRLKEMDCQRQLDKVQLIGCWILRLRFEKRKSKIEEEFKIKSTRVCLNGRDPGASRLSAP</sequence>
<protein>
    <submittedName>
        <fullName evidence="1">Uncharacterized protein</fullName>
    </submittedName>
</protein>
<organism evidence="1 2">
    <name type="scientific">Eragrostis curvula</name>
    <name type="common">weeping love grass</name>
    <dbReference type="NCBI Taxonomy" id="38414"/>
    <lineage>
        <taxon>Eukaryota</taxon>
        <taxon>Viridiplantae</taxon>
        <taxon>Streptophyta</taxon>
        <taxon>Embryophyta</taxon>
        <taxon>Tracheophyta</taxon>
        <taxon>Spermatophyta</taxon>
        <taxon>Magnoliopsida</taxon>
        <taxon>Liliopsida</taxon>
        <taxon>Poales</taxon>
        <taxon>Poaceae</taxon>
        <taxon>PACMAD clade</taxon>
        <taxon>Chloridoideae</taxon>
        <taxon>Eragrostideae</taxon>
        <taxon>Eragrostidinae</taxon>
        <taxon>Eragrostis</taxon>
    </lineage>
</organism>
<comment type="caution">
    <text evidence="1">The sequence shown here is derived from an EMBL/GenBank/DDBJ whole genome shotgun (WGS) entry which is preliminary data.</text>
</comment>
<evidence type="ECO:0000313" key="1">
    <source>
        <dbReference type="EMBL" id="TVU38401.1"/>
    </source>
</evidence>
<keyword evidence="2" id="KW-1185">Reference proteome</keyword>
<dbReference type="EMBL" id="RWGY01000007">
    <property type="protein sequence ID" value="TVU38401.1"/>
    <property type="molecule type" value="Genomic_DNA"/>
</dbReference>
<evidence type="ECO:0000313" key="2">
    <source>
        <dbReference type="Proteomes" id="UP000324897"/>
    </source>
</evidence>